<evidence type="ECO:0000313" key="8">
    <source>
        <dbReference type="EMBL" id="MBC5737352.1"/>
    </source>
</evidence>
<dbReference type="PROSITE" id="PS51077">
    <property type="entry name" value="HTH_ICLR"/>
    <property type="match status" value="1"/>
</dbReference>
<name>A0A8J6JLA7_9FIRM</name>
<proteinExistence type="predicted"/>
<dbReference type="SUPFAM" id="SSF55781">
    <property type="entry name" value="GAF domain-like"/>
    <property type="match status" value="1"/>
</dbReference>
<dbReference type="GO" id="GO:0003677">
    <property type="term" value="F:DNA binding"/>
    <property type="evidence" value="ECO:0007669"/>
    <property type="project" value="UniProtKB-KW"/>
</dbReference>
<dbReference type="GO" id="GO:0045892">
    <property type="term" value="P:negative regulation of DNA-templated transcription"/>
    <property type="evidence" value="ECO:0007669"/>
    <property type="project" value="TreeGrafter"/>
</dbReference>
<dbReference type="PANTHER" id="PTHR30136">
    <property type="entry name" value="HELIX-TURN-HELIX TRANSCRIPTIONAL REGULATOR, ICLR FAMILY"/>
    <property type="match status" value="1"/>
</dbReference>
<evidence type="ECO:0000256" key="4">
    <source>
        <dbReference type="ARBA" id="ARBA00058938"/>
    </source>
</evidence>
<reference evidence="8" key="1">
    <citation type="submission" date="2020-08" db="EMBL/GenBank/DDBJ databases">
        <title>Genome public.</title>
        <authorList>
            <person name="Liu C."/>
            <person name="Sun Q."/>
        </authorList>
    </citation>
    <scope>NUCLEOTIDE SEQUENCE</scope>
    <source>
        <strain evidence="8">NSJ-52</strain>
    </source>
</reference>
<feature type="domain" description="IclR-ED" evidence="7">
    <location>
        <begin position="71"/>
        <end position="256"/>
    </location>
</feature>
<dbReference type="PROSITE" id="PS51078">
    <property type="entry name" value="ICLR_ED"/>
    <property type="match status" value="1"/>
</dbReference>
<dbReference type="GO" id="GO:0003700">
    <property type="term" value="F:DNA-binding transcription factor activity"/>
    <property type="evidence" value="ECO:0007669"/>
    <property type="project" value="TreeGrafter"/>
</dbReference>
<dbReference type="InterPro" id="IPR036390">
    <property type="entry name" value="WH_DNA-bd_sf"/>
</dbReference>
<organism evidence="8 9">
    <name type="scientific">Lawsonibacter faecis</name>
    <dbReference type="NCBI Taxonomy" id="2763052"/>
    <lineage>
        <taxon>Bacteria</taxon>
        <taxon>Bacillati</taxon>
        <taxon>Bacillota</taxon>
        <taxon>Clostridia</taxon>
        <taxon>Eubacteriales</taxon>
        <taxon>Oscillospiraceae</taxon>
        <taxon>Lawsonibacter</taxon>
    </lineage>
</organism>
<keyword evidence="1" id="KW-0805">Transcription regulation</keyword>
<dbReference type="InterPro" id="IPR036388">
    <property type="entry name" value="WH-like_DNA-bd_sf"/>
</dbReference>
<dbReference type="RefSeq" id="WP_155150029.1">
    <property type="nucleotide sequence ID" value="NZ_JACOPQ010000007.1"/>
</dbReference>
<evidence type="ECO:0000256" key="1">
    <source>
        <dbReference type="ARBA" id="ARBA00023015"/>
    </source>
</evidence>
<dbReference type="SMART" id="SM00346">
    <property type="entry name" value="HTH_ICLR"/>
    <property type="match status" value="1"/>
</dbReference>
<dbReference type="FunFam" id="1.10.10.10:FF:000056">
    <property type="entry name" value="IclR family transcriptional regulator"/>
    <property type="match status" value="1"/>
</dbReference>
<dbReference type="Pfam" id="PF09339">
    <property type="entry name" value="HTH_IclR"/>
    <property type="match status" value="1"/>
</dbReference>
<evidence type="ECO:0000259" key="6">
    <source>
        <dbReference type="PROSITE" id="PS51077"/>
    </source>
</evidence>
<evidence type="ECO:0000256" key="3">
    <source>
        <dbReference type="ARBA" id="ARBA00023163"/>
    </source>
</evidence>
<dbReference type="InterPro" id="IPR050707">
    <property type="entry name" value="HTH_MetabolicPath_Reg"/>
</dbReference>
<dbReference type="PANTHER" id="PTHR30136:SF24">
    <property type="entry name" value="HTH-TYPE TRANSCRIPTIONAL REPRESSOR ALLR"/>
    <property type="match status" value="1"/>
</dbReference>
<accession>A0A8J6JLA7</accession>
<dbReference type="InterPro" id="IPR029016">
    <property type="entry name" value="GAF-like_dom_sf"/>
</dbReference>
<comment type="function">
    <text evidence="4">May be an activator protein for the gylABX operon.</text>
</comment>
<evidence type="ECO:0000256" key="5">
    <source>
        <dbReference type="ARBA" id="ARBA00070406"/>
    </source>
</evidence>
<dbReference type="InterPro" id="IPR005471">
    <property type="entry name" value="Tscrpt_reg_IclR_N"/>
</dbReference>
<evidence type="ECO:0000259" key="7">
    <source>
        <dbReference type="PROSITE" id="PS51078"/>
    </source>
</evidence>
<comment type="caution">
    <text evidence="8">The sequence shown here is derived from an EMBL/GenBank/DDBJ whole genome shotgun (WGS) entry which is preliminary data.</text>
</comment>
<protein>
    <recommendedName>
        <fullName evidence="5">Glycerol operon regulatory protein</fullName>
    </recommendedName>
</protein>
<dbReference type="InterPro" id="IPR014757">
    <property type="entry name" value="Tscrpt_reg_IclR_C"/>
</dbReference>
<dbReference type="SUPFAM" id="SSF46785">
    <property type="entry name" value="Winged helix' DNA-binding domain"/>
    <property type="match status" value="1"/>
</dbReference>
<keyword evidence="3" id="KW-0804">Transcription</keyword>
<dbReference type="Pfam" id="PF01614">
    <property type="entry name" value="IclR_C"/>
    <property type="match status" value="1"/>
</dbReference>
<keyword evidence="2" id="KW-0238">DNA-binding</keyword>
<dbReference type="Proteomes" id="UP000607645">
    <property type="component" value="Unassembled WGS sequence"/>
</dbReference>
<feature type="domain" description="HTH iclR-type" evidence="6">
    <location>
        <begin position="9"/>
        <end position="70"/>
    </location>
</feature>
<dbReference type="EMBL" id="JACOPQ010000007">
    <property type="protein sequence ID" value="MBC5737352.1"/>
    <property type="molecule type" value="Genomic_DNA"/>
</dbReference>
<dbReference type="AlphaFoldDB" id="A0A8J6JLA7"/>
<keyword evidence="9" id="KW-1185">Reference proteome</keyword>
<gene>
    <name evidence="8" type="ORF">H8S62_10090</name>
</gene>
<dbReference type="Gene3D" id="1.10.10.10">
    <property type="entry name" value="Winged helix-like DNA-binding domain superfamily/Winged helix DNA-binding domain"/>
    <property type="match status" value="1"/>
</dbReference>
<evidence type="ECO:0000256" key="2">
    <source>
        <dbReference type="ARBA" id="ARBA00023125"/>
    </source>
</evidence>
<sequence>MSSEQEPKVKSLAKALHLLEYFTLQEPELGITELAEKMGVTKSNVHNIVSTFQSLGYVEKLPNGKYTLGLKMLEFAFIINQHLGYPKAVYDVLMETASLTDEIVYFGVPYGTDVLYLYVAHPVARLNEFPYREILGEKGPLYATGIGKAILAHLPEAEWPERIPPERTRFTDNTKTDYDEIMEELRRIRTRGYSIDNIEREPNVRCVGVPVFNAAGALVGGISTSGPANIMTDDKLMECANILRTASLKMKQRIYH</sequence>
<evidence type="ECO:0000313" key="9">
    <source>
        <dbReference type="Proteomes" id="UP000607645"/>
    </source>
</evidence>
<dbReference type="Gene3D" id="3.30.450.40">
    <property type="match status" value="1"/>
</dbReference>